<gene>
    <name evidence="1" type="ORF">Syun_015395</name>
</gene>
<dbReference type="AlphaFoldDB" id="A0AAP0JNA9"/>
<organism evidence="1 2">
    <name type="scientific">Stephania yunnanensis</name>
    <dbReference type="NCBI Taxonomy" id="152371"/>
    <lineage>
        <taxon>Eukaryota</taxon>
        <taxon>Viridiplantae</taxon>
        <taxon>Streptophyta</taxon>
        <taxon>Embryophyta</taxon>
        <taxon>Tracheophyta</taxon>
        <taxon>Spermatophyta</taxon>
        <taxon>Magnoliopsida</taxon>
        <taxon>Ranunculales</taxon>
        <taxon>Menispermaceae</taxon>
        <taxon>Menispermoideae</taxon>
        <taxon>Cissampelideae</taxon>
        <taxon>Stephania</taxon>
    </lineage>
</organism>
<keyword evidence="2" id="KW-1185">Reference proteome</keyword>
<proteinExistence type="predicted"/>
<comment type="caution">
    <text evidence="1">The sequence shown here is derived from an EMBL/GenBank/DDBJ whole genome shotgun (WGS) entry which is preliminary data.</text>
</comment>
<name>A0AAP0JNA9_9MAGN</name>
<evidence type="ECO:0000313" key="2">
    <source>
        <dbReference type="Proteomes" id="UP001420932"/>
    </source>
</evidence>
<dbReference type="Proteomes" id="UP001420932">
    <property type="component" value="Unassembled WGS sequence"/>
</dbReference>
<evidence type="ECO:0000313" key="1">
    <source>
        <dbReference type="EMBL" id="KAK9136065.1"/>
    </source>
</evidence>
<accession>A0AAP0JNA9</accession>
<protein>
    <submittedName>
        <fullName evidence="1">Uncharacterized protein</fullName>
    </submittedName>
</protein>
<dbReference type="EMBL" id="JBBNAF010000006">
    <property type="protein sequence ID" value="KAK9136065.1"/>
    <property type="molecule type" value="Genomic_DNA"/>
</dbReference>
<sequence>MKSEESDFASRSVIAQTSSISLYRASFLLTCNLQICIKIRTPPVSHYFAESNYASFISSSSWMSAISVLLMSP</sequence>
<reference evidence="1 2" key="1">
    <citation type="submission" date="2024-01" db="EMBL/GenBank/DDBJ databases">
        <title>Genome assemblies of Stephania.</title>
        <authorList>
            <person name="Yang L."/>
        </authorList>
    </citation>
    <scope>NUCLEOTIDE SEQUENCE [LARGE SCALE GENOMIC DNA]</scope>
    <source>
        <strain evidence="1">YNDBR</strain>
        <tissue evidence="1">Leaf</tissue>
    </source>
</reference>